<keyword evidence="2" id="KW-1185">Reference proteome</keyword>
<organism evidence="1 2">
    <name type="scientific">Flavobacterium psychrolimnae</name>
    <dbReference type="NCBI Taxonomy" id="249351"/>
    <lineage>
        <taxon>Bacteria</taxon>
        <taxon>Pseudomonadati</taxon>
        <taxon>Bacteroidota</taxon>
        <taxon>Flavobacteriia</taxon>
        <taxon>Flavobacteriales</taxon>
        <taxon>Flavobacteriaceae</taxon>
        <taxon>Flavobacterium</taxon>
    </lineage>
</organism>
<dbReference type="Proteomes" id="UP000253676">
    <property type="component" value="Unassembled WGS sequence"/>
</dbReference>
<dbReference type="RefSeq" id="WP_113633456.1">
    <property type="nucleotide sequence ID" value="NZ_QNUX01000001.1"/>
</dbReference>
<evidence type="ECO:0000313" key="2">
    <source>
        <dbReference type="Proteomes" id="UP000253676"/>
    </source>
</evidence>
<dbReference type="EMBL" id="QNUX01000001">
    <property type="protein sequence ID" value="RBN51832.1"/>
    <property type="molecule type" value="Genomic_DNA"/>
</dbReference>
<dbReference type="AlphaFoldDB" id="A0A366B405"/>
<proteinExistence type="predicted"/>
<reference evidence="1 2" key="1">
    <citation type="submission" date="2018-07" db="EMBL/GenBank/DDBJ databases">
        <title>Complete genome sequence of Flavobacterium psychrolimnae LMG 22018.</title>
        <authorList>
            <person name="Kim D.-U."/>
        </authorList>
    </citation>
    <scope>NUCLEOTIDE SEQUENCE [LARGE SCALE GENOMIC DNA]</scope>
    <source>
        <strain evidence="1 2">LMG 22018</strain>
    </source>
</reference>
<accession>A0A366B405</accession>
<sequence length="264" mass="30970">MDKLSFTTLQLIHESSNDALRFNEVKKENLINIPSEFEYSENNTFYKSYTELNDEYFWLVSEYGKPNPHRENWVDIETHKEEKNKRKGTQVELTHQSFLFYSFESKLLYLSNSKHIKLMSKILSEKSGNIFFAKRLIVDFDKFITIIESVNKIKFTGFNNLFSVDSRQFKALEDLTGTSAPETFTLEATYKQSAIKEFLKFLHLSKQEHKIEKLVICGLDESGLETIYNVDSFTNQIFINCRKNNEGIYEHEAIKNELISKTTN</sequence>
<protein>
    <submittedName>
        <fullName evidence="1">Uncharacterized protein</fullName>
    </submittedName>
</protein>
<comment type="caution">
    <text evidence="1">The sequence shown here is derived from an EMBL/GenBank/DDBJ whole genome shotgun (WGS) entry which is preliminary data.</text>
</comment>
<dbReference type="OrthoDB" id="976741at2"/>
<gene>
    <name evidence="1" type="ORF">DR980_01325</name>
</gene>
<evidence type="ECO:0000313" key="1">
    <source>
        <dbReference type="EMBL" id="RBN51832.1"/>
    </source>
</evidence>
<name>A0A366B405_9FLAO</name>